<proteinExistence type="predicted"/>
<dbReference type="Proteomes" id="UP000663859">
    <property type="component" value="Unassembled WGS sequence"/>
</dbReference>
<reference evidence="2" key="1">
    <citation type="submission" date="2021-02" db="EMBL/GenBank/DDBJ databases">
        <authorList>
            <person name="Cremers G."/>
            <person name="Picone N."/>
        </authorList>
    </citation>
    <scope>NUCLEOTIDE SEQUENCE</scope>
    <source>
        <strain evidence="2">PQ17</strain>
    </source>
</reference>
<comment type="caution">
    <text evidence="2">The sequence shown here is derived from an EMBL/GenBank/DDBJ whole genome shotgun (WGS) entry which is preliminary data.</text>
</comment>
<feature type="transmembrane region" description="Helical" evidence="1">
    <location>
        <begin position="48"/>
        <end position="72"/>
    </location>
</feature>
<keyword evidence="3" id="KW-1185">Reference proteome</keyword>
<dbReference type="AlphaFoldDB" id="A0A8J2FV14"/>
<keyword evidence="1" id="KW-0472">Membrane</keyword>
<name>A0A8J2FV14_9BACT</name>
<evidence type="ECO:0000256" key="1">
    <source>
        <dbReference type="SAM" id="Phobius"/>
    </source>
</evidence>
<sequence>MKDAYGKTPSLLRSYFLCASFLLFVFPWPVWACASCMVGRLSGQQGRAAAGAVLTLLAILGVVYLAVVAFGYRLWKRAKAPLPPYAQFTRLDEEEHPLEVDSHDY</sequence>
<gene>
    <name evidence="2" type="ORF">MPNT_10289</name>
</gene>
<evidence type="ECO:0000313" key="2">
    <source>
        <dbReference type="EMBL" id="CAF0689631.1"/>
    </source>
</evidence>
<keyword evidence="1" id="KW-0812">Transmembrane</keyword>
<organism evidence="2 3">
    <name type="scientific">Candidatus Methylacidithermus pantelleriae</name>
    <dbReference type="NCBI Taxonomy" id="2744239"/>
    <lineage>
        <taxon>Bacteria</taxon>
        <taxon>Pseudomonadati</taxon>
        <taxon>Verrucomicrobiota</taxon>
        <taxon>Methylacidiphilae</taxon>
        <taxon>Methylacidiphilales</taxon>
        <taxon>Methylacidiphilaceae</taxon>
        <taxon>Candidatus Methylacidithermus</taxon>
    </lineage>
</organism>
<keyword evidence="1" id="KW-1133">Transmembrane helix</keyword>
<protein>
    <submittedName>
        <fullName evidence="2">Uncharacterized protein</fullName>
    </submittedName>
</protein>
<dbReference type="RefSeq" id="WP_174581735.1">
    <property type="nucleotide sequence ID" value="NZ_CAJNOB010000001.1"/>
</dbReference>
<dbReference type="EMBL" id="CAJNOB010000001">
    <property type="protein sequence ID" value="CAF0689631.1"/>
    <property type="molecule type" value="Genomic_DNA"/>
</dbReference>
<accession>A0A8J2FV14</accession>
<evidence type="ECO:0000313" key="3">
    <source>
        <dbReference type="Proteomes" id="UP000663859"/>
    </source>
</evidence>